<feature type="domain" description="MYND-type" evidence="8">
    <location>
        <begin position="346"/>
        <end position="383"/>
    </location>
</feature>
<evidence type="ECO:0000256" key="2">
    <source>
        <dbReference type="ARBA" id="ARBA00022771"/>
    </source>
</evidence>
<dbReference type="SMART" id="SM00248">
    <property type="entry name" value="ANK"/>
    <property type="match status" value="3"/>
</dbReference>
<feature type="repeat" description="ANK" evidence="4">
    <location>
        <begin position="69"/>
        <end position="101"/>
    </location>
</feature>
<dbReference type="InterPro" id="IPR002110">
    <property type="entry name" value="Ankyrin_rpt"/>
</dbReference>
<keyword evidence="4" id="KW-0040">ANK repeat</keyword>
<dbReference type="Pfam" id="PF12796">
    <property type="entry name" value="Ank_2"/>
    <property type="match status" value="1"/>
</dbReference>
<dbReference type="STRING" id="48709.A0A1D2NI57"/>
<keyword evidence="2 5" id="KW-0863">Zinc-finger</keyword>
<dbReference type="PROSITE" id="PS50297">
    <property type="entry name" value="ANK_REP_REGION"/>
    <property type="match status" value="2"/>
</dbReference>
<dbReference type="GO" id="GO:0005783">
    <property type="term" value="C:endoplasmic reticulum"/>
    <property type="evidence" value="ECO:0007669"/>
    <property type="project" value="TreeGrafter"/>
</dbReference>
<feature type="repeat" description="ANK" evidence="4">
    <location>
        <begin position="103"/>
        <end position="135"/>
    </location>
</feature>
<feature type="compositionally biased region" description="Polar residues" evidence="7">
    <location>
        <begin position="7"/>
        <end position="23"/>
    </location>
</feature>
<dbReference type="InterPro" id="IPR002893">
    <property type="entry name" value="Znf_MYND"/>
</dbReference>
<dbReference type="EMBL" id="LJIJ01000033">
    <property type="protein sequence ID" value="ODN04909.1"/>
    <property type="molecule type" value="Genomic_DNA"/>
</dbReference>
<evidence type="ECO:0000256" key="6">
    <source>
        <dbReference type="PROSITE-ProRule" id="PRU00221"/>
    </source>
</evidence>
<evidence type="ECO:0000313" key="9">
    <source>
        <dbReference type="EMBL" id="ODN04909.1"/>
    </source>
</evidence>
<keyword evidence="3" id="KW-0862">Zinc</keyword>
<dbReference type="Gene3D" id="2.130.10.10">
    <property type="entry name" value="YVTN repeat-like/Quinoprotein amine dehydrogenase"/>
    <property type="match status" value="2"/>
</dbReference>
<dbReference type="SUPFAM" id="SSF50978">
    <property type="entry name" value="WD40 repeat-like"/>
    <property type="match status" value="1"/>
</dbReference>
<dbReference type="AlphaFoldDB" id="A0A1D2NI57"/>
<organism evidence="9 10">
    <name type="scientific">Orchesella cincta</name>
    <name type="common">Springtail</name>
    <name type="synonym">Podura cincta</name>
    <dbReference type="NCBI Taxonomy" id="48709"/>
    <lineage>
        <taxon>Eukaryota</taxon>
        <taxon>Metazoa</taxon>
        <taxon>Ecdysozoa</taxon>
        <taxon>Arthropoda</taxon>
        <taxon>Hexapoda</taxon>
        <taxon>Collembola</taxon>
        <taxon>Entomobryomorpha</taxon>
        <taxon>Entomobryoidea</taxon>
        <taxon>Orchesellidae</taxon>
        <taxon>Orchesellinae</taxon>
        <taxon>Orchesella</taxon>
    </lineage>
</organism>
<feature type="repeat" description="WD" evidence="6">
    <location>
        <begin position="482"/>
        <end position="513"/>
    </location>
</feature>
<dbReference type="InterPro" id="IPR015943">
    <property type="entry name" value="WD40/YVTN_repeat-like_dom_sf"/>
</dbReference>
<evidence type="ECO:0000256" key="5">
    <source>
        <dbReference type="PROSITE-ProRule" id="PRU00134"/>
    </source>
</evidence>
<dbReference type="OrthoDB" id="10257049at2759"/>
<evidence type="ECO:0000313" key="10">
    <source>
        <dbReference type="Proteomes" id="UP000094527"/>
    </source>
</evidence>
<feature type="region of interest" description="Disordered" evidence="7">
    <location>
        <begin position="1"/>
        <end position="36"/>
    </location>
</feature>
<dbReference type="InterPro" id="IPR001680">
    <property type="entry name" value="WD40_rpt"/>
</dbReference>
<dbReference type="GO" id="GO:0030968">
    <property type="term" value="P:endoplasmic reticulum unfolded protein response"/>
    <property type="evidence" value="ECO:0007669"/>
    <property type="project" value="TreeGrafter"/>
</dbReference>
<accession>A0A1D2NI57</accession>
<dbReference type="GO" id="GO:0008270">
    <property type="term" value="F:zinc ion binding"/>
    <property type="evidence" value="ECO:0007669"/>
    <property type="project" value="UniProtKB-KW"/>
</dbReference>
<dbReference type="PROSITE" id="PS50294">
    <property type="entry name" value="WD_REPEATS_REGION"/>
    <property type="match status" value="1"/>
</dbReference>
<evidence type="ECO:0000256" key="3">
    <source>
        <dbReference type="ARBA" id="ARBA00022833"/>
    </source>
</evidence>
<dbReference type="Gene3D" id="1.25.40.20">
    <property type="entry name" value="Ankyrin repeat-containing domain"/>
    <property type="match status" value="1"/>
</dbReference>
<dbReference type="PROSITE" id="PS50088">
    <property type="entry name" value="ANK_REPEAT"/>
    <property type="match status" value="2"/>
</dbReference>
<dbReference type="SUPFAM" id="SSF48403">
    <property type="entry name" value="Ankyrin repeat"/>
    <property type="match status" value="1"/>
</dbReference>
<protein>
    <submittedName>
        <fullName evidence="9">Ankyrin repeat and MYND domain-containing protein 2</fullName>
    </submittedName>
</protein>
<dbReference type="SUPFAM" id="SSF144232">
    <property type="entry name" value="HIT/MYND zinc finger-like"/>
    <property type="match status" value="1"/>
</dbReference>
<proteinExistence type="predicted"/>
<dbReference type="InterPro" id="IPR036770">
    <property type="entry name" value="Ankyrin_rpt-contain_sf"/>
</dbReference>
<keyword evidence="10" id="KW-1185">Reference proteome</keyword>
<dbReference type="SMART" id="SM00320">
    <property type="entry name" value="WD40"/>
    <property type="match status" value="3"/>
</dbReference>
<dbReference type="InterPro" id="IPR042410">
    <property type="entry name" value="WBSCR13"/>
</dbReference>
<sequence length="842" mass="92554">MAETETPPISSLSISDEATNLKSQEAEGGEDKKTEEKNDFFSKITNSDITGVSNDLTMGLAEVDMQDEHGMTALMHAAYRGNDKMCDILLDHGADVNGGSHNNGYTALHFAGLSGNAGLCQTLLQKGANPMVKNSVGRTPAQMAAFVGNHNCVATINSFVDRKDVEYFSEPQGLETTPKLDPMCVSSLHNLIMQVNFHPVRVSLTVRKNAILITHLESVIKVLEQMADREMKKGIETNEIAAFKMHCLAQTLKFLHLEVTVATEGKDPVESFIHKLMRCDKPGGIPEGLDRELRECVKSFPYIKTAVMQQLVANLAQLQIGEDPGAWGVIKSVVNGHKGFQDNDPCATCGEESNTKKCARCHYDGYCDQECQLAHWFVHKKYCKQKAAEHAKQDNMDPVAAAILVVATVAIAWVVAVVFSKKTAQPVEENEPDSAATNGDVSKGKKQSGVGKKTVSKPGKSKGSQQQPAKEKFSHQWLISTLKGHTGLIRGMDLSPNNKFMLTCAADRTVYLWFTKDFTDRDHKSIRVNIPFDCAKFVRWSPDSKAFIIAREEEKMLEVYKLGRKPDNSIGNISPSLQWPQNSEKAQDYIGLGVACNGKYVMSCVADGSVELRDKGTILKKFLSTLPKTVGARVSPCGRYIALFGQQDVIIFLVKFNASSGQVEDVEVKWKVKVKSGSDITSIDFNTDSSKIVILCQSGSWHLYDTTGSRVNEETKGQVEDVSPKDAINGTVALSGDARVVLIGAQNNLYFFSAFSGQLLDSIDDVHKESVTCVAFSADSKFALCAGDNVIHVFHNMPWYTETIKNIKTSLQDASVQKSMRSRLLSELSSFEDELKQIDVET</sequence>
<dbReference type="PROSITE" id="PS50082">
    <property type="entry name" value="WD_REPEATS_2"/>
    <property type="match status" value="1"/>
</dbReference>
<dbReference type="PROSITE" id="PS01360">
    <property type="entry name" value="ZF_MYND_1"/>
    <property type="match status" value="1"/>
</dbReference>
<evidence type="ECO:0000256" key="4">
    <source>
        <dbReference type="PROSITE-ProRule" id="PRU00023"/>
    </source>
</evidence>
<dbReference type="Pfam" id="PF00400">
    <property type="entry name" value="WD40"/>
    <property type="match status" value="2"/>
</dbReference>
<evidence type="ECO:0000256" key="1">
    <source>
        <dbReference type="ARBA" id="ARBA00022723"/>
    </source>
</evidence>
<keyword evidence="6" id="KW-0853">WD repeat</keyword>
<dbReference type="Pfam" id="PF01753">
    <property type="entry name" value="zf-MYND"/>
    <property type="match status" value="1"/>
</dbReference>
<dbReference type="PANTHER" id="PTHR44321:SF1">
    <property type="entry name" value="TRANSDUCIN BETA-LIKE PROTEIN 2"/>
    <property type="match status" value="1"/>
</dbReference>
<evidence type="ECO:0000259" key="8">
    <source>
        <dbReference type="PROSITE" id="PS50865"/>
    </source>
</evidence>
<dbReference type="Gene3D" id="6.10.140.2220">
    <property type="match status" value="1"/>
</dbReference>
<keyword evidence="1" id="KW-0479">Metal-binding</keyword>
<gene>
    <name evidence="9" type="ORF">Ocin01_01762</name>
</gene>
<feature type="region of interest" description="Disordered" evidence="7">
    <location>
        <begin position="426"/>
        <end position="472"/>
    </location>
</feature>
<reference evidence="9 10" key="1">
    <citation type="journal article" date="2016" name="Genome Biol. Evol.">
        <title>Gene Family Evolution Reflects Adaptation to Soil Environmental Stressors in the Genome of the Collembolan Orchesella cincta.</title>
        <authorList>
            <person name="Faddeeva-Vakhrusheva A."/>
            <person name="Derks M.F."/>
            <person name="Anvar S.Y."/>
            <person name="Agamennone V."/>
            <person name="Suring W."/>
            <person name="Smit S."/>
            <person name="van Straalen N.M."/>
            <person name="Roelofs D."/>
        </authorList>
    </citation>
    <scope>NUCLEOTIDE SEQUENCE [LARGE SCALE GENOMIC DNA]</scope>
    <source>
        <tissue evidence="9">Mixed pool</tissue>
    </source>
</reference>
<comment type="caution">
    <text evidence="9">The sequence shown here is derived from an EMBL/GenBank/DDBJ whole genome shotgun (WGS) entry which is preliminary data.</text>
</comment>
<feature type="compositionally biased region" description="Low complexity" evidence="7">
    <location>
        <begin position="447"/>
        <end position="457"/>
    </location>
</feature>
<dbReference type="Proteomes" id="UP000094527">
    <property type="component" value="Unassembled WGS sequence"/>
</dbReference>
<dbReference type="InterPro" id="IPR036322">
    <property type="entry name" value="WD40_repeat_dom_sf"/>
</dbReference>
<dbReference type="PANTHER" id="PTHR44321">
    <property type="entry name" value="TRANSDUCIN BETA-LIKE PROTEIN 2"/>
    <property type="match status" value="1"/>
</dbReference>
<dbReference type="PROSITE" id="PS50865">
    <property type="entry name" value="ZF_MYND_2"/>
    <property type="match status" value="1"/>
</dbReference>
<evidence type="ECO:0000256" key="7">
    <source>
        <dbReference type="SAM" id="MobiDB-lite"/>
    </source>
</evidence>
<name>A0A1D2NI57_ORCCI</name>